<dbReference type="Gene3D" id="1.10.3730.20">
    <property type="match status" value="1"/>
</dbReference>
<feature type="domain" description="EamA" evidence="7">
    <location>
        <begin position="119"/>
        <end position="252"/>
    </location>
</feature>
<comment type="subcellular location">
    <subcellularLocation>
        <location evidence="1">Membrane</location>
        <topology evidence="1">Multi-pass membrane protein</topology>
    </subcellularLocation>
</comment>
<keyword evidence="4 6" id="KW-1133">Transmembrane helix</keyword>
<gene>
    <name evidence="9" type="primary">LOC103491349</name>
</gene>
<keyword evidence="8" id="KW-1185">Reference proteome</keyword>
<dbReference type="RefSeq" id="XP_008449476.2">
    <property type="nucleotide sequence ID" value="XM_008451254.2"/>
</dbReference>
<accession>A0A1S3BM40</accession>
<evidence type="ECO:0000259" key="7">
    <source>
        <dbReference type="Pfam" id="PF00892"/>
    </source>
</evidence>
<dbReference type="KEGG" id="cmo:103491349"/>
<dbReference type="GeneID" id="103491349"/>
<sequence length="420" mass="46165">MLSLGTPSLFTPSFSNSASPNFFISSPPEIPIMDSDVNSGADHLVELIVREEPPSIVDDVPISEEIAPLLTQIEKPKINIFTISYPRRKPMEQVNKIHDSDVSSLSQSIIWIWSGSRYSGLLCASLSSIFYFGMEVLMGVFSAQSIPIIEMAFTRCVIITILSYLWLRRSEQPIFGQPHVRKLLVSRALTGLLSMMSFIYSIRRLHISQAIVLSFTTPILASVAARFILHEKLKFSDFGGLACSFLGVLLIFQDLFTSQGLTKAGKGSTTPSLGSHHAYAVLLGFVASIAGAVSYCLIRASAKASDQPVVTVFSFGLLAGPVTGICTVIFEDLVLPSLYSFLLMLVLGLLAFLAEVCWARGLQLEKTSKVCNLRFMEASFVQLWHIGILGLVPFGRIVGTLLIFLSLCWTFYVGPDREME</sequence>
<dbReference type="PANTHER" id="PTHR22911">
    <property type="entry name" value="ACYL-MALONYL CONDENSING ENZYME-RELATED"/>
    <property type="match status" value="1"/>
</dbReference>
<feature type="transmembrane region" description="Helical" evidence="6">
    <location>
        <begin position="342"/>
        <end position="362"/>
    </location>
</feature>
<evidence type="ECO:0000313" key="8">
    <source>
        <dbReference type="Proteomes" id="UP001652600"/>
    </source>
</evidence>
<protein>
    <submittedName>
        <fullName evidence="9">Uncharacterized protein LOC103491349</fullName>
    </submittedName>
</protein>
<dbReference type="PANTHER" id="PTHR22911:SF6">
    <property type="entry name" value="SOLUTE CARRIER FAMILY 35 MEMBER G1"/>
    <property type="match status" value="1"/>
</dbReference>
<evidence type="ECO:0000256" key="3">
    <source>
        <dbReference type="ARBA" id="ARBA00022692"/>
    </source>
</evidence>
<evidence type="ECO:0000256" key="1">
    <source>
        <dbReference type="ARBA" id="ARBA00004141"/>
    </source>
</evidence>
<feature type="transmembrane region" description="Helical" evidence="6">
    <location>
        <begin position="383"/>
        <end position="412"/>
    </location>
</feature>
<feature type="transmembrane region" description="Helical" evidence="6">
    <location>
        <begin position="276"/>
        <end position="298"/>
    </location>
</feature>
<dbReference type="SUPFAM" id="SSF103481">
    <property type="entry name" value="Multidrug resistance efflux transporter EmrE"/>
    <property type="match status" value="1"/>
</dbReference>
<name>A0A1S3BM40_CUCME</name>
<feature type="transmembrane region" description="Helical" evidence="6">
    <location>
        <begin position="238"/>
        <end position="256"/>
    </location>
</feature>
<dbReference type="AlphaFoldDB" id="A0A1S3BM40"/>
<comment type="similarity">
    <text evidence="2">Belongs to the drug/metabolite transporter (DMT) superfamily. Plant drug/metabolite exporter (P-DME) (TC 2.A.7.4) family.</text>
</comment>
<feature type="transmembrane region" description="Helical" evidence="6">
    <location>
        <begin position="179"/>
        <end position="200"/>
    </location>
</feature>
<dbReference type="InterPro" id="IPR000620">
    <property type="entry name" value="EamA_dom"/>
</dbReference>
<evidence type="ECO:0000313" key="9">
    <source>
        <dbReference type="RefSeq" id="XP_008449476.2"/>
    </source>
</evidence>
<feature type="transmembrane region" description="Helical" evidence="6">
    <location>
        <begin position="206"/>
        <end position="229"/>
    </location>
</feature>
<dbReference type="GO" id="GO:0016020">
    <property type="term" value="C:membrane"/>
    <property type="evidence" value="ECO:0007669"/>
    <property type="project" value="UniProtKB-SubCell"/>
</dbReference>
<feature type="transmembrane region" description="Helical" evidence="6">
    <location>
        <begin position="310"/>
        <end position="330"/>
    </location>
</feature>
<reference evidence="9" key="1">
    <citation type="submission" date="2025-08" db="UniProtKB">
        <authorList>
            <consortium name="RefSeq"/>
        </authorList>
    </citation>
    <scope>IDENTIFICATION</scope>
    <source>
        <tissue evidence="9">Stem</tissue>
    </source>
</reference>
<dbReference type="Pfam" id="PF00892">
    <property type="entry name" value="EamA"/>
    <property type="match status" value="1"/>
</dbReference>
<dbReference type="InterPro" id="IPR037185">
    <property type="entry name" value="EmrE-like"/>
</dbReference>
<evidence type="ECO:0000256" key="4">
    <source>
        <dbReference type="ARBA" id="ARBA00022989"/>
    </source>
</evidence>
<evidence type="ECO:0000256" key="5">
    <source>
        <dbReference type="ARBA" id="ARBA00023136"/>
    </source>
</evidence>
<evidence type="ECO:0000256" key="6">
    <source>
        <dbReference type="SAM" id="Phobius"/>
    </source>
</evidence>
<feature type="transmembrane region" description="Helical" evidence="6">
    <location>
        <begin position="148"/>
        <end position="167"/>
    </location>
</feature>
<keyword evidence="5 6" id="KW-0472">Membrane</keyword>
<organism evidence="8 9">
    <name type="scientific">Cucumis melo</name>
    <name type="common">Muskmelon</name>
    <dbReference type="NCBI Taxonomy" id="3656"/>
    <lineage>
        <taxon>Eukaryota</taxon>
        <taxon>Viridiplantae</taxon>
        <taxon>Streptophyta</taxon>
        <taxon>Embryophyta</taxon>
        <taxon>Tracheophyta</taxon>
        <taxon>Spermatophyta</taxon>
        <taxon>Magnoliopsida</taxon>
        <taxon>eudicotyledons</taxon>
        <taxon>Gunneridae</taxon>
        <taxon>Pentapetalae</taxon>
        <taxon>rosids</taxon>
        <taxon>fabids</taxon>
        <taxon>Cucurbitales</taxon>
        <taxon>Cucurbitaceae</taxon>
        <taxon>Benincaseae</taxon>
        <taxon>Cucumis</taxon>
    </lineage>
</organism>
<dbReference type="Proteomes" id="UP001652600">
    <property type="component" value="Chromosome 5"/>
</dbReference>
<evidence type="ECO:0000256" key="2">
    <source>
        <dbReference type="ARBA" id="ARBA00007635"/>
    </source>
</evidence>
<keyword evidence="3 6" id="KW-0812">Transmembrane</keyword>
<proteinExistence type="inferred from homology"/>